<evidence type="ECO:0000256" key="8">
    <source>
        <dbReference type="ARBA" id="ARBA00022946"/>
    </source>
</evidence>
<evidence type="ECO:0000256" key="5">
    <source>
        <dbReference type="ARBA" id="ARBA00012280"/>
    </source>
</evidence>
<keyword evidence="6" id="KW-0479">Metal-binding</keyword>
<dbReference type="Gene3D" id="3.40.50.12470">
    <property type="match status" value="1"/>
</dbReference>
<keyword evidence="7" id="KW-0460">Magnesium</keyword>
<evidence type="ECO:0000256" key="11">
    <source>
        <dbReference type="ARBA" id="ARBA00023128"/>
    </source>
</evidence>
<dbReference type="SMART" id="SM00861">
    <property type="entry name" value="Transket_pyr"/>
    <property type="match status" value="1"/>
</dbReference>
<dbReference type="GO" id="GO:0046872">
    <property type="term" value="F:metal ion binding"/>
    <property type="evidence" value="ECO:0007669"/>
    <property type="project" value="UniProtKB-KW"/>
</dbReference>
<evidence type="ECO:0000256" key="2">
    <source>
        <dbReference type="ARBA" id="ARBA00001964"/>
    </source>
</evidence>
<dbReference type="EMBL" id="OV121136">
    <property type="protein sequence ID" value="CAH0556476.1"/>
    <property type="molecule type" value="Genomic_DNA"/>
</dbReference>
<evidence type="ECO:0000256" key="7">
    <source>
        <dbReference type="ARBA" id="ARBA00022842"/>
    </source>
</evidence>
<keyword evidence="10" id="KW-0786">Thiamine pyrophosphate</keyword>
<dbReference type="GO" id="GO:0045252">
    <property type="term" value="C:oxoglutarate dehydrogenase complex"/>
    <property type="evidence" value="ECO:0007669"/>
    <property type="project" value="TreeGrafter"/>
</dbReference>
<reference evidence="15" key="1">
    <citation type="submission" date="2021-12" db="EMBL/GenBank/DDBJ databases">
        <authorList>
            <person name="King R."/>
        </authorList>
    </citation>
    <scope>NUCLEOTIDE SEQUENCE</scope>
</reference>
<evidence type="ECO:0000256" key="4">
    <source>
        <dbReference type="ARBA" id="ARBA00006936"/>
    </source>
</evidence>
<comment type="cofactor">
    <cofactor evidence="1">
        <name>Mg(2+)</name>
        <dbReference type="ChEBI" id="CHEBI:18420"/>
    </cofactor>
</comment>
<comment type="similarity">
    <text evidence="4">Belongs to the alpha-ketoglutarate dehydrogenase family.</text>
</comment>
<dbReference type="Proteomes" id="UP001154078">
    <property type="component" value="Chromosome 5"/>
</dbReference>
<accession>A0A9P0B733</accession>
<dbReference type="InterPro" id="IPR011603">
    <property type="entry name" value="2oxoglutarate_DH_E1"/>
</dbReference>
<proteinExistence type="inferred from homology"/>
<keyword evidence="12" id="KW-0324">Glycolysis</keyword>
<evidence type="ECO:0000313" key="16">
    <source>
        <dbReference type="Proteomes" id="UP001154078"/>
    </source>
</evidence>
<dbReference type="GO" id="GO:0005739">
    <property type="term" value="C:mitochondrion"/>
    <property type="evidence" value="ECO:0007669"/>
    <property type="project" value="UniProtKB-SubCell"/>
</dbReference>
<keyword evidence="9" id="KW-0560">Oxidoreductase</keyword>
<evidence type="ECO:0000259" key="14">
    <source>
        <dbReference type="SMART" id="SM00861"/>
    </source>
</evidence>
<dbReference type="InterPro" id="IPR005475">
    <property type="entry name" value="Transketolase-like_Pyr-bd"/>
</dbReference>
<name>A0A9P0B733_BRAAE</name>
<evidence type="ECO:0000256" key="3">
    <source>
        <dbReference type="ARBA" id="ARBA00004173"/>
    </source>
</evidence>
<dbReference type="AlphaFoldDB" id="A0A9P0B733"/>
<evidence type="ECO:0000256" key="1">
    <source>
        <dbReference type="ARBA" id="ARBA00001946"/>
    </source>
</evidence>
<dbReference type="FunFam" id="3.40.50.11610:FF:000003">
    <property type="entry name" value="2-oxoglutarate dehydrogenase, isoform X4"/>
    <property type="match status" value="1"/>
</dbReference>
<dbReference type="InterPro" id="IPR029061">
    <property type="entry name" value="THDP-binding"/>
</dbReference>
<dbReference type="GO" id="GO:0006099">
    <property type="term" value="P:tricarboxylic acid cycle"/>
    <property type="evidence" value="ECO:0007669"/>
    <property type="project" value="TreeGrafter"/>
</dbReference>
<dbReference type="OrthoDB" id="413077at2759"/>
<comment type="cofactor">
    <cofactor evidence="2">
        <name>thiamine diphosphate</name>
        <dbReference type="ChEBI" id="CHEBI:58937"/>
    </cofactor>
</comment>
<dbReference type="SUPFAM" id="SSF52518">
    <property type="entry name" value="Thiamin diphosphate-binding fold (THDP-binding)"/>
    <property type="match status" value="2"/>
</dbReference>
<evidence type="ECO:0000256" key="12">
    <source>
        <dbReference type="ARBA" id="ARBA00023152"/>
    </source>
</evidence>
<dbReference type="Pfam" id="PF00676">
    <property type="entry name" value="E1_dh"/>
    <property type="match status" value="1"/>
</dbReference>
<comment type="subcellular location">
    <subcellularLocation>
        <location evidence="3">Mitochondrion</location>
    </subcellularLocation>
</comment>
<evidence type="ECO:0000313" key="15">
    <source>
        <dbReference type="EMBL" id="CAH0556476.1"/>
    </source>
</evidence>
<dbReference type="InterPro" id="IPR001017">
    <property type="entry name" value="DH_E1"/>
</dbReference>
<protein>
    <recommendedName>
        <fullName evidence="5">oxoglutarate dehydrogenase (succinyl-transferring)</fullName>
        <ecNumber evidence="5">1.2.4.2</ecNumber>
    </recommendedName>
    <alternativeName>
        <fullName evidence="13">Alpha-ketoglutarate dehydrogenase</fullName>
    </alternativeName>
</protein>
<dbReference type="PANTHER" id="PTHR23152:SF4">
    <property type="entry name" value="2-OXOADIPATE DEHYDROGENASE COMPLEX COMPONENT E1"/>
    <property type="match status" value="1"/>
</dbReference>
<evidence type="ECO:0000256" key="9">
    <source>
        <dbReference type="ARBA" id="ARBA00023002"/>
    </source>
</evidence>
<dbReference type="GO" id="GO:0004591">
    <property type="term" value="F:oxoglutarate dehydrogenase (succinyl-transferring) activity"/>
    <property type="evidence" value="ECO:0007669"/>
    <property type="project" value="UniProtKB-EC"/>
</dbReference>
<organism evidence="15 16">
    <name type="scientific">Brassicogethes aeneus</name>
    <name type="common">Rape pollen beetle</name>
    <name type="synonym">Meligethes aeneus</name>
    <dbReference type="NCBI Taxonomy" id="1431903"/>
    <lineage>
        <taxon>Eukaryota</taxon>
        <taxon>Metazoa</taxon>
        <taxon>Ecdysozoa</taxon>
        <taxon>Arthropoda</taxon>
        <taxon>Hexapoda</taxon>
        <taxon>Insecta</taxon>
        <taxon>Pterygota</taxon>
        <taxon>Neoptera</taxon>
        <taxon>Endopterygota</taxon>
        <taxon>Coleoptera</taxon>
        <taxon>Polyphaga</taxon>
        <taxon>Cucujiformia</taxon>
        <taxon>Nitidulidae</taxon>
        <taxon>Meligethinae</taxon>
        <taxon>Brassicogethes</taxon>
    </lineage>
</organism>
<evidence type="ECO:0000256" key="6">
    <source>
        <dbReference type="ARBA" id="ARBA00022723"/>
    </source>
</evidence>
<dbReference type="FunFam" id="3.40.50.12470:FF:000007">
    <property type="entry name" value="2-oxoglutarate dehydrogenase e1 mitochondrial"/>
    <property type="match status" value="1"/>
</dbReference>
<feature type="domain" description="Transketolase-like pyrimidine-binding" evidence="14">
    <location>
        <begin position="314"/>
        <end position="527"/>
    </location>
</feature>
<sequence length="678" mass="76771">MQFMEFDIKEKSSGDVKYHLGISSMATNSSGKKYKISMVANPSHLELVNTVVLGKTKAEQFYKGDELGKKVMAILIHGDAAFAGEGMVQESLNISNLKYYNPQGVIHVVINNQVGFTTNPNRSRSSLYASDISKILNMPIFHVNGDCPEEASYIGKVCAEYRQTFQDNCIIDVIGYRKNGHNEADEPKFTQPHMYDVIRAHPPVFVKYSKELVEKKVLTEDDVNKLVEKNDSLYESEYKKAQEQKEISLNDWNDSPWEDWKVPNTLTMSSTGITEDVAKHIATCFYTVPSGFEVHGAIQRILKTREDLTKKRLMDWAIGEAFAIGSLLKEGIHCRLSGEDVERGTFSHRHHVLHDQKLRKNVHISLKSLYPTQAEYTVTNSCLCELGLLGFELGYSLPNPNALVIWEAQFGDFANMAQPIVDTFISSGETKWVRQSGLVILLPHGMEGQGPEHSSGRIERYLELCSEDEDFCPPDDANFAFKQLNEINWIVANCTTPANIFHILRRQIAMPFRKPLVVFTPKSLLRNPLARSSFDDILVGTEFQRIIPDRGPASQKPEDVKKLIFCSGKVYYEIVQLLEEKKLQDQIAVTRIEQYCPFPFDLVKAEFNKYPKANIFYAQEEHKNQGAYHYVRPRISTSIGGARPVQYIGRDVSAAPSNGNKVIQKRELKKLQADLIAL</sequence>
<keyword evidence="11" id="KW-0496">Mitochondrion</keyword>
<dbReference type="NCBIfam" id="NF006914">
    <property type="entry name" value="PRK09404.1"/>
    <property type="match status" value="1"/>
</dbReference>
<gene>
    <name evidence="15" type="ORF">MELIAE_LOCUS7409</name>
</gene>
<evidence type="ECO:0000256" key="10">
    <source>
        <dbReference type="ARBA" id="ARBA00023052"/>
    </source>
</evidence>
<dbReference type="Pfam" id="PF02779">
    <property type="entry name" value="Transket_pyr"/>
    <property type="match status" value="1"/>
</dbReference>
<dbReference type="GO" id="GO:0006096">
    <property type="term" value="P:glycolytic process"/>
    <property type="evidence" value="ECO:0007669"/>
    <property type="project" value="UniProtKB-KW"/>
</dbReference>
<dbReference type="PANTHER" id="PTHR23152">
    <property type="entry name" value="2-OXOGLUTARATE DEHYDROGENASE"/>
    <property type="match status" value="1"/>
</dbReference>
<dbReference type="EC" id="1.2.4.2" evidence="5"/>
<dbReference type="GO" id="GO:0030976">
    <property type="term" value="F:thiamine pyrophosphate binding"/>
    <property type="evidence" value="ECO:0007669"/>
    <property type="project" value="InterPro"/>
</dbReference>
<dbReference type="Gene3D" id="3.40.50.970">
    <property type="match status" value="1"/>
</dbReference>
<keyword evidence="16" id="KW-1185">Reference proteome</keyword>
<evidence type="ECO:0000256" key="13">
    <source>
        <dbReference type="ARBA" id="ARBA00030680"/>
    </source>
</evidence>
<dbReference type="Pfam" id="PF16870">
    <property type="entry name" value="OxoGdeHyase_C"/>
    <property type="match status" value="1"/>
</dbReference>
<dbReference type="InterPro" id="IPR042179">
    <property type="entry name" value="KGD_C_sf"/>
</dbReference>
<dbReference type="InterPro" id="IPR031717">
    <property type="entry name" value="ODO-1/KGD_C"/>
</dbReference>
<keyword evidence="8" id="KW-0809">Transit peptide</keyword>
<dbReference type="Gene3D" id="3.40.50.11610">
    <property type="entry name" value="Multifunctional 2-oxoglutarate metabolism enzyme, C-terminal domain"/>
    <property type="match status" value="1"/>
</dbReference>